<gene>
    <name evidence="1" type="ORF">HDC19075</name>
</gene>
<evidence type="ECO:0000313" key="1">
    <source>
        <dbReference type="EMBL" id="DAA03349.1"/>
    </source>
</evidence>
<reference evidence="1" key="1">
    <citation type="journal article" date="2003" name="Genome Biol.">
        <title>An integrated gene annotation and transcriptional profiling approach towards the full gene content of the Drosophila genome.</title>
        <authorList>
            <person name="Hild M."/>
            <person name="Beckmann B."/>
            <person name="Haas S.A."/>
            <person name="Koch B."/>
            <person name="Solovyev V."/>
            <person name="Busold C."/>
            <person name="Fellenberg K."/>
            <person name="Boutros M."/>
            <person name="Vingron M."/>
            <person name="Sauer F."/>
            <person name="Hoheisel J.D."/>
            <person name="Paro R."/>
        </authorList>
    </citation>
    <scope>NUCLEOTIDE SEQUENCE</scope>
</reference>
<dbReference type="EMBL" id="BK003149">
    <property type="protein sequence ID" value="DAA03349.1"/>
    <property type="molecule type" value="Genomic_DNA"/>
</dbReference>
<name>Q6IIB7_DROME</name>
<proteinExistence type="predicted"/>
<protein>
    <submittedName>
        <fullName evidence="1">HDC19075</fullName>
    </submittedName>
</protein>
<sequence>MDRFPGFSGTGRLVDRKFPPYTCGYNANGIEVRKQMQPHKRGADKVAVAWEKPIRPGPGRSSAVFGFRFLILGFSGRIVRHLVAQDALAPVSWSVHPCVQDYDTFCGTAESQNRNDDLSTNFSSFSSSMHSYYSPLIDSAARHSLFPVIGFHFHLQPFIYLWARAGDSDPRTGHTRICINKLAVSRVATPRDAHPLPPRPYAQSAPETPSEYVEFLSMEWNVDYPVDLCNWRVSRFNRRTINRQTCSSSSYSSTDPRIFFFFLCVSGDDASGASGSVASWTWTHPPLTNYASATSSPAAVHL</sequence>
<dbReference type="AlphaFoldDB" id="Q6IIB7"/>
<accession>Q6IIB7</accession>
<organism evidence="1">
    <name type="scientific">Drosophila melanogaster</name>
    <name type="common">Fruit fly</name>
    <dbReference type="NCBI Taxonomy" id="7227"/>
    <lineage>
        <taxon>Eukaryota</taxon>
        <taxon>Metazoa</taxon>
        <taxon>Ecdysozoa</taxon>
        <taxon>Arthropoda</taxon>
        <taxon>Hexapoda</taxon>
        <taxon>Insecta</taxon>
        <taxon>Pterygota</taxon>
        <taxon>Neoptera</taxon>
        <taxon>Endopterygota</taxon>
        <taxon>Diptera</taxon>
        <taxon>Brachycera</taxon>
        <taxon>Muscomorpha</taxon>
        <taxon>Ephydroidea</taxon>
        <taxon>Drosophilidae</taxon>
        <taxon>Drosophila</taxon>
        <taxon>Sophophora</taxon>
    </lineage>
</organism>